<feature type="compositionally biased region" description="Low complexity" evidence="8">
    <location>
        <begin position="182"/>
        <end position="193"/>
    </location>
</feature>
<keyword evidence="4" id="KW-0805">Transcription regulation</keyword>
<evidence type="ECO:0000256" key="1">
    <source>
        <dbReference type="ARBA" id="ARBA00004123"/>
    </source>
</evidence>
<evidence type="ECO:0000256" key="7">
    <source>
        <dbReference type="ARBA" id="ARBA00023242"/>
    </source>
</evidence>
<evidence type="ECO:0000256" key="5">
    <source>
        <dbReference type="ARBA" id="ARBA00023125"/>
    </source>
</evidence>
<keyword evidence="7" id="KW-0539">Nucleus</keyword>
<evidence type="ECO:0000256" key="2">
    <source>
        <dbReference type="ARBA" id="ARBA00022723"/>
    </source>
</evidence>
<feature type="domain" description="Zn(2)-C6 fungal-type" evidence="9">
    <location>
        <begin position="55"/>
        <end position="88"/>
    </location>
</feature>
<reference evidence="10" key="1">
    <citation type="journal article" date="2023" name="Mol. Phylogenet. Evol.">
        <title>Genome-scale phylogeny and comparative genomics of the fungal order Sordariales.</title>
        <authorList>
            <person name="Hensen N."/>
            <person name="Bonometti L."/>
            <person name="Westerberg I."/>
            <person name="Brannstrom I.O."/>
            <person name="Guillou S."/>
            <person name="Cros-Aarteil S."/>
            <person name="Calhoun S."/>
            <person name="Haridas S."/>
            <person name="Kuo A."/>
            <person name="Mondo S."/>
            <person name="Pangilinan J."/>
            <person name="Riley R."/>
            <person name="LaButti K."/>
            <person name="Andreopoulos B."/>
            <person name="Lipzen A."/>
            <person name="Chen C."/>
            <person name="Yan M."/>
            <person name="Daum C."/>
            <person name="Ng V."/>
            <person name="Clum A."/>
            <person name="Steindorff A."/>
            <person name="Ohm R.A."/>
            <person name="Martin F."/>
            <person name="Silar P."/>
            <person name="Natvig D.O."/>
            <person name="Lalanne C."/>
            <person name="Gautier V."/>
            <person name="Ament-Velasquez S.L."/>
            <person name="Kruys A."/>
            <person name="Hutchinson M.I."/>
            <person name="Powell A.J."/>
            <person name="Barry K."/>
            <person name="Miller A.N."/>
            <person name="Grigoriev I.V."/>
            <person name="Debuchy R."/>
            <person name="Gladieux P."/>
            <person name="Hiltunen Thoren M."/>
            <person name="Johannesson H."/>
        </authorList>
    </citation>
    <scope>NUCLEOTIDE SEQUENCE</scope>
    <source>
        <strain evidence="10">CBS 118394</strain>
    </source>
</reference>
<feature type="compositionally biased region" description="Polar residues" evidence="8">
    <location>
        <begin position="716"/>
        <end position="737"/>
    </location>
</feature>
<feature type="region of interest" description="Disordered" evidence="8">
    <location>
        <begin position="236"/>
        <end position="264"/>
    </location>
</feature>
<dbReference type="GO" id="GO:0000981">
    <property type="term" value="F:DNA-binding transcription factor activity, RNA polymerase II-specific"/>
    <property type="evidence" value="ECO:0007669"/>
    <property type="project" value="InterPro"/>
</dbReference>
<dbReference type="SUPFAM" id="SSF57701">
    <property type="entry name" value="Zn2/Cys6 DNA-binding domain"/>
    <property type="match status" value="1"/>
</dbReference>
<dbReference type="PANTHER" id="PTHR31313">
    <property type="entry name" value="TY1 ENHANCER ACTIVATOR"/>
    <property type="match status" value="1"/>
</dbReference>
<organism evidence="10 11">
    <name type="scientific">Apodospora peruviana</name>
    <dbReference type="NCBI Taxonomy" id="516989"/>
    <lineage>
        <taxon>Eukaryota</taxon>
        <taxon>Fungi</taxon>
        <taxon>Dikarya</taxon>
        <taxon>Ascomycota</taxon>
        <taxon>Pezizomycotina</taxon>
        <taxon>Sordariomycetes</taxon>
        <taxon>Sordariomycetidae</taxon>
        <taxon>Sordariales</taxon>
        <taxon>Lasiosphaeriaceae</taxon>
        <taxon>Apodospora</taxon>
    </lineage>
</organism>
<dbReference type="Pfam" id="PF00172">
    <property type="entry name" value="Zn_clus"/>
    <property type="match status" value="1"/>
</dbReference>
<keyword evidence="3" id="KW-0862">Zinc</keyword>
<feature type="region of interest" description="Disordered" evidence="8">
    <location>
        <begin position="798"/>
        <end position="823"/>
    </location>
</feature>
<feature type="region of interest" description="Disordered" evidence="8">
    <location>
        <begin position="1"/>
        <end position="32"/>
    </location>
</feature>
<evidence type="ECO:0000256" key="6">
    <source>
        <dbReference type="ARBA" id="ARBA00023163"/>
    </source>
</evidence>
<evidence type="ECO:0000256" key="3">
    <source>
        <dbReference type="ARBA" id="ARBA00022833"/>
    </source>
</evidence>
<dbReference type="EMBL" id="JAUEDM010000001">
    <property type="protein sequence ID" value="KAK3330090.1"/>
    <property type="molecule type" value="Genomic_DNA"/>
</dbReference>
<dbReference type="InterPro" id="IPR007219">
    <property type="entry name" value="XnlR_reg_dom"/>
</dbReference>
<dbReference type="CDD" id="cd00067">
    <property type="entry name" value="GAL4"/>
    <property type="match status" value="1"/>
</dbReference>
<sequence length="888" mass="99180">MSNDPTVRPLLPQTSQMNSFSFAPPAYQQQPRETQKNYVFVDEHNRHKRLKVMRACEGCRRRKIKCDAATTNTWPCSACVRLKLHCVRPNGFDGSTEIQVYEPPHTHFETSHVQEDYGQQLPIQGQQLIGQSQKPGPMYASQPTYQDNSGIYHSVQYADSQTVPQNLQYGSVHPAVNVVDQSYTTPNTYSTPPMHQSSQPDSPADTYRSDQYAQGDLADLLGSLKVNEAGTAPYLNSKLRSTREEEPAVEDADDYRSVLPPMATGPGARIRIPPELMPDEDEILHYFDLYFTNAHPYVPVLDKTYFYHQWHNNRESLSPLLLEAIFAIAGRLADDPAQGQQWLALATRHADSFMDVPRLSTLQALLILLKAREQAPKKGYYYRSWMSIVQCVQLAKDLGLDEHYSDHQAGRPCGASPSECLLKDRIWQTVFICEVMIGSPQGRTDLQVEEDTVNFTVPRPLPNADESEYHVSRNFTYLATVVRNVSRMGRAYGRLKNMKTKEWGIDPEFVQIRPALDTWLNTLPADLSISYPSDGSPPWIPSAFVGNLHSYYYLSIILFNRPQLAFMSPANAGGQWKHHMLMSYNAAKMLCRLQEAVSGSFGLLGLQCMQRGINFTIYAVLACIVLHLVALTSPDPDLNSEAREYFTRHMRILEKCMGAWPMPDMQKQIDSVREAFSADTRKPFVLKPSFPYGSPQSTTHSSPPGPSYRPELAHSSPMNQQMNSQVQHSHVSYTSHPISPPISAGPLDSKGDSPDVQLAMMASSHGTQGSAVQQVLPLADAPAWNPSRIFEQWNTSFGTAPVQPPPPSVASSSTLSIASSGASETPTIQDIQAVHAQLPAGAHISQYQPTAVQTFVTPAMWQESVASVYEGGLKRSWDYDSQLPMKRR</sequence>
<dbReference type="GO" id="GO:0003677">
    <property type="term" value="F:DNA binding"/>
    <property type="evidence" value="ECO:0007669"/>
    <property type="project" value="UniProtKB-KW"/>
</dbReference>
<evidence type="ECO:0000256" key="4">
    <source>
        <dbReference type="ARBA" id="ARBA00023015"/>
    </source>
</evidence>
<comment type="subcellular location">
    <subcellularLocation>
        <location evidence="1">Nucleus</location>
    </subcellularLocation>
</comment>
<dbReference type="Gene3D" id="4.10.240.10">
    <property type="entry name" value="Zn(2)-C6 fungal-type DNA-binding domain"/>
    <property type="match status" value="1"/>
</dbReference>
<feature type="compositionally biased region" description="Low complexity" evidence="8">
    <location>
        <begin position="809"/>
        <end position="823"/>
    </location>
</feature>
<protein>
    <recommendedName>
        <fullName evidence="9">Zn(2)-C6 fungal-type domain-containing protein</fullName>
    </recommendedName>
</protein>
<dbReference type="InterPro" id="IPR001138">
    <property type="entry name" value="Zn2Cys6_DnaBD"/>
</dbReference>
<comment type="caution">
    <text evidence="10">The sequence shown here is derived from an EMBL/GenBank/DDBJ whole genome shotgun (WGS) entry which is preliminary data.</text>
</comment>
<dbReference type="Pfam" id="PF04082">
    <property type="entry name" value="Fungal_trans"/>
    <property type="match status" value="1"/>
</dbReference>
<feature type="compositionally biased region" description="Polar residues" evidence="8">
    <location>
        <begin position="12"/>
        <end position="32"/>
    </location>
</feature>
<dbReference type="GO" id="GO:0006351">
    <property type="term" value="P:DNA-templated transcription"/>
    <property type="evidence" value="ECO:0007669"/>
    <property type="project" value="InterPro"/>
</dbReference>
<keyword evidence="11" id="KW-1185">Reference proteome</keyword>
<dbReference type="AlphaFoldDB" id="A0AAE0IS91"/>
<evidence type="ECO:0000256" key="8">
    <source>
        <dbReference type="SAM" id="MobiDB-lite"/>
    </source>
</evidence>
<dbReference type="PANTHER" id="PTHR31313:SF79">
    <property type="entry name" value="C6 FINGER DOMAIN-CONTAINING PROTEIN"/>
    <property type="match status" value="1"/>
</dbReference>
<feature type="region of interest" description="Disordered" evidence="8">
    <location>
        <begin position="687"/>
        <end position="755"/>
    </location>
</feature>
<evidence type="ECO:0000259" key="9">
    <source>
        <dbReference type="PROSITE" id="PS50048"/>
    </source>
</evidence>
<reference evidence="10" key="2">
    <citation type="submission" date="2023-06" db="EMBL/GenBank/DDBJ databases">
        <authorList>
            <consortium name="Lawrence Berkeley National Laboratory"/>
            <person name="Haridas S."/>
            <person name="Hensen N."/>
            <person name="Bonometti L."/>
            <person name="Westerberg I."/>
            <person name="Brannstrom I.O."/>
            <person name="Guillou S."/>
            <person name="Cros-Aarteil S."/>
            <person name="Calhoun S."/>
            <person name="Kuo A."/>
            <person name="Mondo S."/>
            <person name="Pangilinan J."/>
            <person name="Riley R."/>
            <person name="Labutti K."/>
            <person name="Andreopoulos B."/>
            <person name="Lipzen A."/>
            <person name="Chen C."/>
            <person name="Yanf M."/>
            <person name="Daum C."/>
            <person name="Ng V."/>
            <person name="Clum A."/>
            <person name="Steindorff A."/>
            <person name="Ohm R."/>
            <person name="Martin F."/>
            <person name="Silar P."/>
            <person name="Natvig D."/>
            <person name="Lalanne C."/>
            <person name="Gautier V."/>
            <person name="Ament-Velasquez S.L."/>
            <person name="Kruys A."/>
            <person name="Hutchinson M.I."/>
            <person name="Powell A.J."/>
            <person name="Barry K."/>
            <person name="Miller A.N."/>
            <person name="Grigoriev I.V."/>
            <person name="Debuchy R."/>
            <person name="Gladieux P."/>
            <person name="Thoren M.H."/>
            <person name="Johannesson H."/>
        </authorList>
    </citation>
    <scope>NUCLEOTIDE SEQUENCE</scope>
    <source>
        <strain evidence="10">CBS 118394</strain>
    </source>
</reference>
<dbReference type="GO" id="GO:0008270">
    <property type="term" value="F:zinc ion binding"/>
    <property type="evidence" value="ECO:0007669"/>
    <property type="project" value="InterPro"/>
</dbReference>
<evidence type="ECO:0000313" key="11">
    <source>
        <dbReference type="Proteomes" id="UP001283341"/>
    </source>
</evidence>
<keyword evidence="5" id="KW-0238">DNA-binding</keyword>
<dbReference type="Proteomes" id="UP001283341">
    <property type="component" value="Unassembled WGS sequence"/>
</dbReference>
<name>A0AAE0IS91_9PEZI</name>
<proteinExistence type="predicted"/>
<dbReference type="InterPro" id="IPR036864">
    <property type="entry name" value="Zn2-C6_fun-type_DNA-bd_sf"/>
</dbReference>
<accession>A0AAE0IS91</accession>
<dbReference type="GO" id="GO:0005634">
    <property type="term" value="C:nucleus"/>
    <property type="evidence" value="ECO:0007669"/>
    <property type="project" value="UniProtKB-SubCell"/>
</dbReference>
<dbReference type="SMART" id="SM00066">
    <property type="entry name" value="GAL4"/>
    <property type="match status" value="1"/>
</dbReference>
<dbReference type="SMART" id="SM00906">
    <property type="entry name" value="Fungal_trans"/>
    <property type="match status" value="1"/>
</dbReference>
<keyword evidence="2" id="KW-0479">Metal-binding</keyword>
<dbReference type="PROSITE" id="PS00463">
    <property type="entry name" value="ZN2_CY6_FUNGAL_1"/>
    <property type="match status" value="1"/>
</dbReference>
<keyword evidence="6" id="KW-0804">Transcription</keyword>
<gene>
    <name evidence="10" type="ORF">B0H66DRAFT_469213</name>
</gene>
<dbReference type="CDD" id="cd12148">
    <property type="entry name" value="fungal_TF_MHR"/>
    <property type="match status" value="1"/>
</dbReference>
<dbReference type="InterPro" id="IPR051615">
    <property type="entry name" value="Transcr_Regulatory_Elem"/>
</dbReference>
<dbReference type="PROSITE" id="PS50048">
    <property type="entry name" value="ZN2_CY6_FUNGAL_2"/>
    <property type="match status" value="1"/>
</dbReference>
<feature type="region of interest" description="Disordered" evidence="8">
    <location>
        <begin position="182"/>
        <end position="209"/>
    </location>
</feature>
<evidence type="ECO:0000313" key="10">
    <source>
        <dbReference type="EMBL" id="KAK3330090.1"/>
    </source>
</evidence>